<sequence length="95" mass="10418">MRDSVLIQKLTEACQTLERDSQAQCLMTFFMLALLPAAVALCLLLVLALSVVVRTVQGERWSVTLENQGPTSPNLQVNAWMTDTVVNGLVRESVA</sequence>
<keyword evidence="1" id="KW-1133">Transmembrane helix</keyword>
<evidence type="ECO:0000256" key="1">
    <source>
        <dbReference type="SAM" id="Phobius"/>
    </source>
</evidence>
<keyword evidence="1" id="KW-0812">Transmembrane</keyword>
<dbReference type="EMBL" id="BMOL01000005">
    <property type="protein sequence ID" value="GGL78547.1"/>
    <property type="molecule type" value="Genomic_DNA"/>
</dbReference>
<dbReference type="Proteomes" id="UP000639973">
    <property type="component" value="Unassembled WGS sequence"/>
</dbReference>
<proteinExistence type="predicted"/>
<evidence type="ECO:0000313" key="2">
    <source>
        <dbReference type="EMBL" id="GGL78547.1"/>
    </source>
</evidence>
<organism evidence="2 3">
    <name type="scientific">Deinococcus aerolatus</name>
    <dbReference type="NCBI Taxonomy" id="522487"/>
    <lineage>
        <taxon>Bacteria</taxon>
        <taxon>Thermotogati</taxon>
        <taxon>Deinococcota</taxon>
        <taxon>Deinococci</taxon>
        <taxon>Deinococcales</taxon>
        <taxon>Deinococcaceae</taxon>
        <taxon>Deinococcus</taxon>
    </lineage>
</organism>
<evidence type="ECO:0000313" key="3">
    <source>
        <dbReference type="Proteomes" id="UP000639973"/>
    </source>
</evidence>
<keyword evidence="1" id="KW-0472">Membrane</keyword>
<comment type="caution">
    <text evidence="2">The sequence shown here is derived from an EMBL/GenBank/DDBJ whole genome shotgun (WGS) entry which is preliminary data.</text>
</comment>
<keyword evidence="3" id="KW-1185">Reference proteome</keyword>
<name>A0ABQ2G746_9DEIO</name>
<feature type="transmembrane region" description="Helical" evidence="1">
    <location>
        <begin position="29"/>
        <end position="53"/>
    </location>
</feature>
<accession>A0ABQ2G746</accession>
<protein>
    <submittedName>
        <fullName evidence="2">Uncharacterized protein</fullName>
    </submittedName>
</protein>
<reference evidence="3" key="1">
    <citation type="journal article" date="2019" name="Int. J. Syst. Evol. Microbiol.">
        <title>The Global Catalogue of Microorganisms (GCM) 10K type strain sequencing project: providing services to taxonomists for standard genome sequencing and annotation.</title>
        <authorList>
            <consortium name="The Broad Institute Genomics Platform"/>
            <consortium name="The Broad Institute Genome Sequencing Center for Infectious Disease"/>
            <person name="Wu L."/>
            <person name="Ma J."/>
        </authorList>
    </citation>
    <scope>NUCLEOTIDE SEQUENCE [LARGE SCALE GENOMIC DNA]</scope>
    <source>
        <strain evidence="3">JCM 15442</strain>
    </source>
</reference>
<gene>
    <name evidence="2" type="ORF">GCM10010840_15520</name>
</gene>